<gene>
    <name evidence="1" type="ORF">S06H3_58383</name>
</gene>
<comment type="caution">
    <text evidence="1">The sequence shown here is derived from an EMBL/GenBank/DDBJ whole genome shotgun (WGS) entry which is preliminary data.</text>
</comment>
<dbReference type="EMBL" id="BARV01037786">
    <property type="protein sequence ID" value="GAI54356.1"/>
    <property type="molecule type" value="Genomic_DNA"/>
</dbReference>
<accession>X1QHQ4</accession>
<name>X1QHQ4_9ZZZZ</name>
<proteinExistence type="predicted"/>
<sequence length="124" mass="14347">GRPRAAARGAVSAMAPKFPVGPDGRYQYPKRTAAELRAIYERNPCPEVRELLWEIHRLRVLLLRANQLQKTYGGGCHTSHMQVLDTFRAEIRGEPCIEEREAWERELFGPPMQSAYTRKKNRRD</sequence>
<reference evidence="1" key="1">
    <citation type="journal article" date="2014" name="Front. Microbiol.">
        <title>High frequency of phylogenetically diverse reductive dehalogenase-homologous genes in deep subseafloor sedimentary metagenomes.</title>
        <authorList>
            <person name="Kawai M."/>
            <person name="Futagami T."/>
            <person name="Toyoda A."/>
            <person name="Takaki Y."/>
            <person name="Nishi S."/>
            <person name="Hori S."/>
            <person name="Arai W."/>
            <person name="Tsubouchi T."/>
            <person name="Morono Y."/>
            <person name="Uchiyama I."/>
            <person name="Ito T."/>
            <person name="Fujiyama A."/>
            <person name="Inagaki F."/>
            <person name="Takami H."/>
        </authorList>
    </citation>
    <scope>NUCLEOTIDE SEQUENCE</scope>
    <source>
        <strain evidence="1">Expedition CK06-06</strain>
    </source>
</reference>
<evidence type="ECO:0000313" key="1">
    <source>
        <dbReference type="EMBL" id="GAI54356.1"/>
    </source>
</evidence>
<protein>
    <submittedName>
        <fullName evidence="1">Uncharacterized protein</fullName>
    </submittedName>
</protein>
<feature type="non-terminal residue" evidence="1">
    <location>
        <position position="1"/>
    </location>
</feature>
<organism evidence="1">
    <name type="scientific">marine sediment metagenome</name>
    <dbReference type="NCBI Taxonomy" id="412755"/>
    <lineage>
        <taxon>unclassified sequences</taxon>
        <taxon>metagenomes</taxon>
        <taxon>ecological metagenomes</taxon>
    </lineage>
</organism>
<dbReference type="AlphaFoldDB" id="X1QHQ4"/>